<dbReference type="EMBL" id="QMEY01000047">
    <property type="protein sequence ID" value="RBQ12196.1"/>
    <property type="molecule type" value="Genomic_DNA"/>
</dbReference>
<dbReference type="InterPro" id="IPR015035">
    <property type="entry name" value="DUF1918"/>
</dbReference>
<evidence type="ECO:0000313" key="2">
    <source>
        <dbReference type="EMBL" id="RBQ12196.1"/>
    </source>
</evidence>
<dbReference type="Pfam" id="PF08940">
    <property type="entry name" value="DUF1918"/>
    <property type="match status" value="1"/>
</dbReference>
<dbReference type="Gene3D" id="2.30.30.440">
    <property type="entry name" value="Domain of unknown function DUF1918"/>
    <property type="match status" value="1"/>
</dbReference>
<dbReference type="Proteomes" id="UP000253303">
    <property type="component" value="Unassembled WGS sequence"/>
</dbReference>
<protein>
    <recommendedName>
        <fullName evidence="1">DUF1918 domain-containing protein</fullName>
    </recommendedName>
</protein>
<dbReference type="AlphaFoldDB" id="A0A366LEA5"/>
<feature type="domain" description="DUF1918" evidence="1">
    <location>
        <begin position="9"/>
        <end position="43"/>
    </location>
</feature>
<evidence type="ECO:0000259" key="1">
    <source>
        <dbReference type="Pfam" id="PF08940"/>
    </source>
</evidence>
<dbReference type="SUPFAM" id="SSF50118">
    <property type="entry name" value="Cell growth inhibitor/plasmid maintenance toxic component"/>
    <property type="match status" value="1"/>
</dbReference>
<accession>A0A366LEA5</accession>
<evidence type="ECO:0000313" key="3">
    <source>
        <dbReference type="Proteomes" id="UP000253303"/>
    </source>
</evidence>
<reference evidence="2 3" key="1">
    <citation type="submission" date="2018-06" db="EMBL/GenBank/DDBJ databases">
        <title>Sphaerisporangium craniellae sp. nov., isolated from a marine sponge in the South China Sea.</title>
        <authorList>
            <person name="Li L."/>
        </authorList>
    </citation>
    <scope>NUCLEOTIDE SEQUENCE [LARGE SCALE GENOMIC DNA]</scope>
    <source>
        <strain evidence="2 3">LHW63015</strain>
    </source>
</reference>
<keyword evidence="3" id="KW-1185">Reference proteome</keyword>
<dbReference type="RefSeq" id="WP_113986820.1">
    <property type="nucleotide sequence ID" value="NZ_QMEY01000047.1"/>
</dbReference>
<proteinExistence type="predicted"/>
<sequence length="48" mass="5305">MSLTVAPRVIVEVRNADGSPPYTVRWLDQGHLALVFPGPDARVEHVTH</sequence>
<dbReference type="OrthoDB" id="4828144at2"/>
<comment type="caution">
    <text evidence="2">The sequence shown here is derived from an EMBL/GenBank/DDBJ whole genome shotgun (WGS) entry which is preliminary data.</text>
</comment>
<organism evidence="2 3">
    <name type="scientific">Spongiactinospora rosea</name>
    <dbReference type="NCBI Taxonomy" id="2248750"/>
    <lineage>
        <taxon>Bacteria</taxon>
        <taxon>Bacillati</taxon>
        <taxon>Actinomycetota</taxon>
        <taxon>Actinomycetes</taxon>
        <taxon>Streptosporangiales</taxon>
        <taxon>Streptosporangiaceae</taxon>
        <taxon>Spongiactinospora</taxon>
    </lineage>
</organism>
<gene>
    <name evidence="2" type="ORF">DP939_44190</name>
</gene>
<name>A0A366LEA5_9ACTN</name>